<protein>
    <submittedName>
        <fullName evidence="2">Uncharacterized protein</fullName>
    </submittedName>
</protein>
<accession>A0ABU6SF89</accession>
<dbReference type="PANTHER" id="PTHR33130:SF43">
    <property type="entry name" value="OS01G0688600 PROTEIN"/>
    <property type="match status" value="1"/>
</dbReference>
<dbReference type="InterPro" id="IPR012438">
    <property type="entry name" value="DUF1639"/>
</dbReference>
<evidence type="ECO:0000313" key="2">
    <source>
        <dbReference type="EMBL" id="MED6135062.1"/>
    </source>
</evidence>
<keyword evidence="3" id="KW-1185">Reference proteome</keyword>
<dbReference type="Proteomes" id="UP001341840">
    <property type="component" value="Unassembled WGS sequence"/>
</dbReference>
<dbReference type="EMBL" id="JASCZI010060660">
    <property type="protein sequence ID" value="MED6135062.1"/>
    <property type="molecule type" value="Genomic_DNA"/>
</dbReference>
<name>A0ABU6SF89_9FABA</name>
<organism evidence="2 3">
    <name type="scientific">Stylosanthes scabra</name>
    <dbReference type="NCBI Taxonomy" id="79078"/>
    <lineage>
        <taxon>Eukaryota</taxon>
        <taxon>Viridiplantae</taxon>
        <taxon>Streptophyta</taxon>
        <taxon>Embryophyta</taxon>
        <taxon>Tracheophyta</taxon>
        <taxon>Spermatophyta</taxon>
        <taxon>Magnoliopsida</taxon>
        <taxon>eudicotyledons</taxon>
        <taxon>Gunneridae</taxon>
        <taxon>Pentapetalae</taxon>
        <taxon>rosids</taxon>
        <taxon>fabids</taxon>
        <taxon>Fabales</taxon>
        <taxon>Fabaceae</taxon>
        <taxon>Papilionoideae</taxon>
        <taxon>50 kb inversion clade</taxon>
        <taxon>dalbergioids sensu lato</taxon>
        <taxon>Dalbergieae</taxon>
        <taxon>Pterocarpus clade</taxon>
        <taxon>Stylosanthes</taxon>
    </lineage>
</organism>
<gene>
    <name evidence="2" type="ORF">PIB30_042748</name>
</gene>
<dbReference type="PANTHER" id="PTHR33130">
    <property type="entry name" value="PUTATIVE (DUF1639)-RELATED"/>
    <property type="match status" value="1"/>
</dbReference>
<comment type="caution">
    <text evidence="2">The sequence shown here is derived from an EMBL/GenBank/DDBJ whole genome shotgun (WGS) entry which is preliminary data.</text>
</comment>
<sequence>MAASTMNPKRINGGSCKLTVKCGGRSSLLGCITNGVGGSGNRNKRRKVDLERDKSCSPPEAVAAASLPTMHDLDETPEKLMYDLRNSVDRIANAIFKREEELPESAAENKIPAVKGSPMGLQIDRSKRSCSSSSPPGRADVVAAKVWERRTRGSSDRKKKRAKFSLSLTTEEVEKDFMKMIGLRRPLRRVKKRPKHLQKALDDLVPGMGLT</sequence>
<dbReference type="Pfam" id="PF07797">
    <property type="entry name" value="DUF1639"/>
    <property type="match status" value="1"/>
</dbReference>
<proteinExistence type="predicted"/>
<feature type="region of interest" description="Disordered" evidence="1">
    <location>
        <begin position="116"/>
        <end position="139"/>
    </location>
</feature>
<evidence type="ECO:0000256" key="1">
    <source>
        <dbReference type="SAM" id="MobiDB-lite"/>
    </source>
</evidence>
<evidence type="ECO:0000313" key="3">
    <source>
        <dbReference type="Proteomes" id="UP001341840"/>
    </source>
</evidence>
<feature type="region of interest" description="Disordered" evidence="1">
    <location>
        <begin position="35"/>
        <end position="62"/>
    </location>
</feature>
<reference evidence="2 3" key="1">
    <citation type="journal article" date="2023" name="Plants (Basel)">
        <title>Bridging the Gap: Combining Genomics and Transcriptomics Approaches to Understand Stylosanthes scabra, an Orphan Legume from the Brazilian Caatinga.</title>
        <authorList>
            <person name="Ferreira-Neto J.R.C."/>
            <person name="da Silva M.D."/>
            <person name="Binneck E."/>
            <person name="de Melo N.F."/>
            <person name="da Silva R.H."/>
            <person name="de Melo A.L.T.M."/>
            <person name="Pandolfi V."/>
            <person name="Bustamante F.O."/>
            <person name="Brasileiro-Vidal A.C."/>
            <person name="Benko-Iseppon A.M."/>
        </authorList>
    </citation>
    <scope>NUCLEOTIDE SEQUENCE [LARGE SCALE GENOMIC DNA]</scope>
    <source>
        <tissue evidence="2">Leaves</tissue>
    </source>
</reference>